<evidence type="ECO:0000256" key="14">
    <source>
        <dbReference type="ARBA" id="ARBA00023136"/>
    </source>
</evidence>
<dbReference type="GO" id="GO:0015990">
    <property type="term" value="P:electron transport coupled proton transport"/>
    <property type="evidence" value="ECO:0007669"/>
    <property type="project" value="TreeGrafter"/>
</dbReference>
<feature type="transmembrane region" description="Helical" evidence="16">
    <location>
        <begin position="142"/>
        <end position="163"/>
    </location>
</feature>
<dbReference type="PANTHER" id="PTHR43507">
    <property type="entry name" value="NADH-UBIQUINONE OXIDOREDUCTASE CHAIN 4"/>
    <property type="match status" value="1"/>
</dbReference>
<dbReference type="GO" id="GO:0003954">
    <property type="term" value="F:NADH dehydrogenase activity"/>
    <property type="evidence" value="ECO:0007669"/>
    <property type="project" value="TreeGrafter"/>
</dbReference>
<evidence type="ECO:0000313" key="19">
    <source>
        <dbReference type="EMBL" id="XCN35360.1"/>
    </source>
</evidence>
<name>A0AAU8L1A4_9BILA</name>
<feature type="transmembrane region" description="Helical" evidence="16">
    <location>
        <begin position="183"/>
        <end position="202"/>
    </location>
</feature>
<keyword evidence="5 16" id="KW-0813">Transport</keyword>
<feature type="transmembrane region" description="Helical" evidence="16">
    <location>
        <begin position="301"/>
        <end position="319"/>
    </location>
</feature>
<evidence type="ECO:0000256" key="13">
    <source>
        <dbReference type="ARBA" id="ARBA00023128"/>
    </source>
</evidence>
<feature type="transmembrane region" description="Helical" evidence="16">
    <location>
        <begin position="264"/>
        <end position="289"/>
    </location>
</feature>
<evidence type="ECO:0000256" key="6">
    <source>
        <dbReference type="ARBA" id="ARBA00022660"/>
    </source>
</evidence>
<dbReference type="InterPro" id="IPR001750">
    <property type="entry name" value="ND/Mrp_TM"/>
</dbReference>
<proteinExistence type="inferred from homology"/>
<evidence type="ECO:0000256" key="10">
    <source>
        <dbReference type="ARBA" id="ARBA00022989"/>
    </source>
</evidence>
<keyword evidence="9 16" id="KW-0249">Electron transport</keyword>
<comment type="function">
    <text evidence="16">Core subunit of the mitochondrial membrane respiratory chain NADH dehydrogenase (Complex I) which catalyzes electron transfer from NADH through the respiratory chain, using ubiquinone as an electron acceptor. Essential for the catalytic activity and assembly of complex I.</text>
</comment>
<evidence type="ECO:0000256" key="12">
    <source>
        <dbReference type="ARBA" id="ARBA00023075"/>
    </source>
</evidence>
<dbReference type="InterPro" id="IPR003918">
    <property type="entry name" value="NADH_UbQ_OxRdtase"/>
</dbReference>
<dbReference type="Pfam" id="PF00361">
    <property type="entry name" value="Proton_antipo_M"/>
    <property type="match status" value="1"/>
</dbReference>
<keyword evidence="8" id="KW-1278">Translocase</keyword>
<dbReference type="GO" id="GO:0042773">
    <property type="term" value="P:ATP synthesis coupled electron transport"/>
    <property type="evidence" value="ECO:0007669"/>
    <property type="project" value="InterPro"/>
</dbReference>
<dbReference type="GO" id="GO:0048039">
    <property type="term" value="F:ubiquinone binding"/>
    <property type="evidence" value="ECO:0007669"/>
    <property type="project" value="TreeGrafter"/>
</dbReference>
<feature type="transmembrane region" description="Helical" evidence="16">
    <location>
        <begin position="339"/>
        <end position="363"/>
    </location>
</feature>
<evidence type="ECO:0000256" key="16">
    <source>
        <dbReference type="RuleBase" id="RU003297"/>
    </source>
</evidence>
<evidence type="ECO:0000256" key="17">
    <source>
        <dbReference type="SAM" id="SignalP"/>
    </source>
</evidence>
<comment type="similarity">
    <text evidence="2 16">Belongs to the complex I subunit 4 family.</text>
</comment>
<keyword evidence="7 16" id="KW-0812">Transmembrane</keyword>
<feature type="transmembrane region" description="Helical" evidence="16">
    <location>
        <begin position="383"/>
        <end position="401"/>
    </location>
</feature>
<feature type="chain" id="PRO_5043381029" description="NADH-ubiquinone oxidoreductase chain 4" evidence="17">
    <location>
        <begin position="23"/>
        <end position="402"/>
    </location>
</feature>
<keyword evidence="11 16" id="KW-0520">NAD</keyword>
<dbReference type="PANTHER" id="PTHR43507:SF20">
    <property type="entry name" value="NADH-UBIQUINONE OXIDOREDUCTASE CHAIN 4"/>
    <property type="match status" value="1"/>
</dbReference>
<organism evidence="19">
    <name type="scientific">Bryozoa sp</name>
    <dbReference type="NCBI Taxonomy" id="2813608"/>
    <lineage>
        <taxon>Eukaryota</taxon>
        <taxon>Metazoa</taxon>
        <taxon>Spiralia</taxon>
        <taxon>Lophotrochozoa</taxon>
        <taxon>Bryozoa</taxon>
    </lineage>
</organism>
<evidence type="ECO:0000256" key="5">
    <source>
        <dbReference type="ARBA" id="ARBA00022448"/>
    </source>
</evidence>
<evidence type="ECO:0000256" key="3">
    <source>
        <dbReference type="ARBA" id="ARBA00012944"/>
    </source>
</evidence>
<keyword evidence="17" id="KW-0732">Signal</keyword>
<evidence type="ECO:0000256" key="8">
    <source>
        <dbReference type="ARBA" id="ARBA00022967"/>
    </source>
</evidence>
<protein>
    <recommendedName>
        <fullName evidence="4 16">NADH-ubiquinone oxidoreductase chain 4</fullName>
        <ecNumber evidence="3 16">7.1.1.2</ecNumber>
    </recommendedName>
</protein>
<keyword evidence="14 16" id="KW-0472">Membrane</keyword>
<evidence type="ECO:0000256" key="9">
    <source>
        <dbReference type="ARBA" id="ARBA00022982"/>
    </source>
</evidence>
<dbReference type="AlphaFoldDB" id="A0AAU8L1A4"/>
<accession>A0AAU8L1A4</accession>
<evidence type="ECO:0000256" key="1">
    <source>
        <dbReference type="ARBA" id="ARBA00004225"/>
    </source>
</evidence>
<evidence type="ECO:0000259" key="18">
    <source>
        <dbReference type="Pfam" id="PF00361"/>
    </source>
</evidence>
<feature type="transmembrane region" description="Helical" evidence="16">
    <location>
        <begin position="214"/>
        <end position="234"/>
    </location>
</feature>
<keyword evidence="12 16" id="KW-0830">Ubiquinone</keyword>
<evidence type="ECO:0000256" key="7">
    <source>
        <dbReference type="ARBA" id="ARBA00022692"/>
    </source>
</evidence>
<evidence type="ECO:0000256" key="15">
    <source>
        <dbReference type="ARBA" id="ARBA00049551"/>
    </source>
</evidence>
<reference evidence="19" key="1">
    <citation type="submission" date="2024-06" db="EMBL/GenBank/DDBJ databases">
        <title>Genomic investigations of benthic invertebrates from the Clarion-Clipperton fields of polymetallic nodules.</title>
        <authorList>
            <person name="Gastineau R."/>
            <person name="Dabek P."/>
            <person name="Mianowicz K."/>
            <person name="Otis C."/>
            <person name="Stoyanova V."/>
            <person name="Krawcewicz A."/>
            <person name="Abramowski T."/>
        </authorList>
    </citation>
    <scope>NUCLEOTIDE SEQUENCE</scope>
</reference>
<keyword evidence="13 16" id="KW-0496">Mitochondrion</keyword>
<evidence type="ECO:0000256" key="2">
    <source>
        <dbReference type="ARBA" id="ARBA00009025"/>
    </source>
</evidence>
<comment type="catalytic activity">
    <reaction evidence="15 16">
        <text>a ubiquinone + NADH + 5 H(+)(in) = a ubiquinol + NAD(+) + 4 H(+)(out)</text>
        <dbReference type="Rhea" id="RHEA:29091"/>
        <dbReference type="Rhea" id="RHEA-COMP:9565"/>
        <dbReference type="Rhea" id="RHEA-COMP:9566"/>
        <dbReference type="ChEBI" id="CHEBI:15378"/>
        <dbReference type="ChEBI" id="CHEBI:16389"/>
        <dbReference type="ChEBI" id="CHEBI:17976"/>
        <dbReference type="ChEBI" id="CHEBI:57540"/>
        <dbReference type="ChEBI" id="CHEBI:57945"/>
        <dbReference type="EC" id="7.1.1.2"/>
    </reaction>
</comment>
<evidence type="ECO:0000256" key="4">
    <source>
        <dbReference type="ARBA" id="ARBA00021006"/>
    </source>
</evidence>
<keyword evidence="6 16" id="KW-0679">Respiratory chain</keyword>
<feature type="transmembrane region" description="Helical" evidence="16">
    <location>
        <begin position="110"/>
        <end position="130"/>
    </location>
</feature>
<dbReference type="EC" id="7.1.1.2" evidence="3 16"/>
<dbReference type="EMBL" id="PP990758">
    <property type="protein sequence ID" value="XCN35360.1"/>
    <property type="molecule type" value="Genomic_DNA"/>
</dbReference>
<feature type="signal peptide" evidence="17">
    <location>
        <begin position="1"/>
        <end position="22"/>
    </location>
</feature>
<evidence type="ECO:0000256" key="11">
    <source>
        <dbReference type="ARBA" id="ARBA00023027"/>
    </source>
</evidence>
<feature type="domain" description="NADH:quinone oxidoreductase/Mrp antiporter transmembrane" evidence="18">
    <location>
        <begin position="76"/>
        <end position="356"/>
    </location>
</feature>
<dbReference type="GO" id="GO:0008137">
    <property type="term" value="F:NADH dehydrogenase (ubiquinone) activity"/>
    <property type="evidence" value="ECO:0007669"/>
    <property type="project" value="UniProtKB-UniRule"/>
</dbReference>
<dbReference type="PRINTS" id="PR01437">
    <property type="entry name" value="NUOXDRDTASE4"/>
</dbReference>
<sequence length="402" mass="46198">MLMLFNTMSLSILWMLKILSSSSKLESSLCWFWDNISNSFIMLTISISSMIMLLNKLYHKQIFILVFSLLFFFSTKNFMVFFISFEFSIIPILIIILMNGHQPERLEASMSMMIYTFTASIPLLLSFLSASKFFNSLNMMDIYISFWEVGLLMMLAFFIKLPLWGFHLWLTKAHVESPVGGSMILAAIMLKIGLYGLMRIMFMMNPIQKSNYEFFVSLSLMGMIFSSMACFTSFDFKTLIAYSSILHMSPILLNLMNFNHLGTLSVLITGLSHAYSSSLLFFLSNLFYLSSKTRCLMSQKGNMICNSTLCAAMILSIVVNLSTPPFMTFFSEFGLFMNMFIYNSTLIVFILIVSILSSIYNFYFLTSMVFGKESFMKTMTFKAKHMTITLLHLVPLVFLIFL</sequence>
<gene>
    <name evidence="19" type="primary">ND4</name>
</gene>
<geneLocation type="mitochondrion" evidence="19"/>
<comment type="subcellular location">
    <subcellularLocation>
        <location evidence="1 16">Mitochondrion membrane</location>
        <topology evidence="1 16">Multi-pass membrane protein</topology>
    </subcellularLocation>
</comment>
<keyword evidence="10 16" id="KW-1133">Transmembrane helix</keyword>
<feature type="transmembrane region" description="Helical" evidence="16">
    <location>
        <begin position="78"/>
        <end position="98"/>
    </location>
</feature>
<feature type="transmembrane region" description="Helical" evidence="16">
    <location>
        <begin position="40"/>
        <end position="58"/>
    </location>
</feature>
<dbReference type="GO" id="GO:0031966">
    <property type="term" value="C:mitochondrial membrane"/>
    <property type="evidence" value="ECO:0007669"/>
    <property type="project" value="UniProtKB-SubCell"/>
</dbReference>